<dbReference type="AlphaFoldDB" id="A0A0A9W095"/>
<dbReference type="Gene3D" id="1.20.890.10">
    <property type="entry name" value="cAMP-dependent protein kinase regulatory subunit, dimerization-anchoring domain"/>
    <property type="match status" value="1"/>
</dbReference>
<evidence type="ECO:0000313" key="7">
    <source>
        <dbReference type="EMBL" id="JAF99862.1"/>
    </source>
</evidence>
<dbReference type="InterPro" id="IPR047844">
    <property type="entry name" value="ROP_DD"/>
</dbReference>
<feature type="region of interest" description="Disordered" evidence="6">
    <location>
        <begin position="351"/>
        <end position="375"/>
    </location>
</feature>
<dbReference type="GO" id="GO:0031514">
    <property type="term" value="C:motile cilium"/>
    <property type="evidence" value="ECO:0007669"/>
    <property type="project" value="UniProtKB-SubCell"/>
</dbReference>
<reference evidence="7" key="2">
    <citation type="submission" date="2014-07" db="EMBL/GenBank/DDBJ databases">
        <authorList>
            <person name="Hull J."/>
        </authorList>
    </citation>
    <scope>NUCLEOTIDE SEQUENCE</scope>
</reference>
<dbReference type="EMBL" id="GBHO01043741">
    <property type="protein sequence ID" value="JAF99862.1"/>
    <property type="molecule type" value="Transcribed_RNA"/>
</dbReference>
<evidence type="ECO:0000256" key="4">
    <source>
        <dbReference type="ARBA" id="ARBA00023273"/>
    </source>
</evidence>
<accession>A0A0A9W095</accession>
<feature type="region of interest" description="Disordered" evidence="6">
    <location>
        <begin position="254"/>
        <end position="293"/>
    </location>
</feature>
<dbReference type="EMBL" id="GBHO01026382">
    <property type="protein sequence ID" value="JAG17222.1"/>
    <property type="molecule type" value="Transcribed_RNA"/>
</dbReference>
<protein>
    <submittedName>
        <fullName evidence="7">Ropporin-1-like protein</fullName>
    </submittedName>
</protein>
<dbReference type="PANTHER" id="PTHR14952">
    <property type="entry name" value="ROPPORIN-1-LIKE PROTEIN"/>
    <property type="match status" value="1"/>
</dbReference>
<dbReference type="PANTHER" id="PTHR14952:SF9">
    <property type="entry name" value="EF-HAND DOMAIN-CONTAINING PROTEIN"/>
    <property type="match status" value="1"/>
</dbReference>
<proteinExistence type="inferred from homology"/>
<evidence type="ECO:0000256" key="1">
    <source>
        <dbReference type="ARBA" id="ARBA00004230"/>
    </source>
</evidence>
<evidence type="ECO:0000313" key="8">
    <source>
        <dbReference type="EMBL" id="JAG17222.1"/>
    </source>
</evidence>
<name>A0A0A9W095_LYGHE</name>
<keyword evidence="4" id="KW-0966">Cell projection</keyword>
<evidence type="ECO:0000256" key="6">
    <source>
        <dbReference type="SAM" id="MobiDB-lite"/>
    </source>
</evidence>
<keyword evidence="2" id="KW-0282">Flagellum</keyword>
<sequence>MPDLVEQMYCSQQIFIPPNLPSILKKYAKAAIRTQPGDLLAWSSAYFRALAEGIPPPAKDRIEYPPVDTPSGLSPGFLKVLINQIGKRETVQKDVLAERWKGVCLNPKALQDLLDVGMFEDDVSWLEFLAICVGTLEPSLTRTMIELCELLTEEPEGGRASIPVTIFLNLYKYLAKLDCGPINRLEQYEQTLIPDTETQCQATDLEPTEGEKEPEDVNIDWDTAIDALKGRDSDFSVNTKGSDDGMMVWPDIKPQEKEEVDPEPVLEKEVTSEDGIEEPQEEEQIEGVSEQEENIFAPQIDSFTDLLEAESAPVEETNQEQLAAALQSTELAAEDMAGVIMAIEGVESTAEEGALQGSPEPGTVPLPDGKGENQDQKKEVVEVFEHHRYPKWMHIPGIGPTVPDHLIEEVEKYFLKIAELQEGMVMPRNIKHFHCPPLELIPECPEGIAEGL</sequence>
<organism evidence="7">
    <name type="scientific">Lygus hesperus</name>
    <name type="common">Western plant bug</name>
    <dbReference type="NCBI Taxonomy" id="30085"/>
    <lineage>
        <taxon>Eukaryota</taxon>
        <taxon>Metazoa</taxon>
        <taxon>Ecdysozoa</taxon>
        <taxon>Arthropoda</taxon>
        <taxon>Hexapoda</taxon>
        <taxon>Insecta</taxon>
        <taxon>Pterygota</taxon>
        <taxon>Neoptera</taxon>
        <taxon>Paraneoptera</taxon>
        <taxon>Hemiptera</taxon>
        <taxon>Heteroptera</taxon>
        <taxon>Panheteroptera</taxon>
        <taxon>Cimicomorpha</taxon>
        <taxon>Miridae</taxon>
        <taxon>Mirini</taxon>
        <taxon>Lygus</taxon>
    </lineage>
</organism>
<reference evidence="7" key="1">
    <citation type="journal article" date="2014" name="PLoS ONE">
        <title>Transcriptome-Based Identification of ABC Transporters in the Western Tarnished Plant Bug Lygus hesperus.</title>
        <authorList>
            <person name="Hull J.J."/>
            <person name="Chaney K."/>
            <person name="Geib S.M."/>
            <person name="Fabrick J.A."/>
            <person name="Brent C.S."/>
            <person name="Walsh D."/>
            <person name="Lavine L.C."/>
        </authorList>
    </citation>
    <scope>NUCLEOTIDE SEQUENCE</scope>
</reference>
<evidence type="ECO:0000256" key="5">
    <source>
        <dbReference type="ARBA" id="ARBA00035651"/>
    </source>
</evidence>
<comment type="similarity">
    <text evidence="5">Belongs to the ropporin family.</text>
</comment>
<comment type="subcellular location">
    <subcellularLocation>
        <location evidence="1">Cell projection</location>
        <location evidence="1">Cilium</location>
        <location evidence="1">Flagellum</location>
    </subcellularLocation>
</comment>
<keyword evidence="3" id="KW-0969">Cilium</keyword>
<evidence type="ECO:0000256" key="3">
    <source>
        <dbReference type="ARBA" id="ARBA00023069"/>
    </source>
</evidence>
<feature type="compositionally biased region" description="Acidic residues" evidence="6">
    <location>
        <begin position="272"/>
        <end position="293"/>
    </location>
</feature>
<gene>
    <name evidence="7" type="primary">ropn1l_1</name>
    <name evidence="8" type="synonym">ropn1l_3</name>
    <name evidence="8" type="ORF">CM83_33115</name>
    <name evidence="7" type="ORF">CM83_33122</name>
</gene>
<dbReference type="SUPFAM" id="SSF47391">
    <property type="entry name" value="Dimerization-anchoring domain of cAMP-dependent PK regulatory subunit"/>
    <property type="match status" value="1"/>
</dbReference>
<dbReference type="CDD" id="cd23019">
    <property type="entry name" value="DD_ROP"/>
    <property type="match status" value="1"/>
</dbReference>
<evidence type="ECO:0000256" key="2">
    <source>
        <dbReference type="ARBA" id="ARBA00022846"/>
    </source>
</evidence>